<evidence type="ECO:0000313" key="3">
    <source>
        <dbReference type="EMBL" id="SFG82939.1"/>
    </source>
</evidence>
<feature type="region of interest" description="Disordered" evidence="1">
    <location>
        <begin position="1"/>
        <end position="25"/>
    </location>
</feature>
<dbReference type="AlphaFoldDB" id="A0A1I2V3C3"/>
<protein>
    <submittedName>
        <fullName evidence="3">Alpha/beta hydrolase fold</fullName>
    </submittedName>
</protein>
<dbReference type="Pfam" id="PF07859">
    <property type="entry name" value="Abhydrolase_3"/>
    <property type="match status" value="1"/>
</dbReference>
<proteinExistence type="predicted"/>
<dbReference type="STRING" id="185761.SAMN05660282_02085"/>
<dbReference type="InterPro" id="IPR029058">
    <property type="entry name" value="AB_hydrolase_fold"/>
</dbReference>
<sequence length="302" mass="32905">MTNEDTQDQQDRADFQVGGHERTLSKEEQLTQLGSYLDAHYPLPDFRPPWAGGDGDPSAADAYIARLPDRTTHAAMLMLGSAVDHTMPGVVYLGEVSSTEAPELSARIFHPSQPTPGVWAISLHSGGWWRGAADALEFSWRPEVAAAAELSGTTIIDLDHPLAPEHTVAEMCQAVEKAVDYARAQGATHITIWGYSSGGALAALNAQHANALVLTFPDLGSLAKLPEEIRAGKTLPEPHTWPESLVQVASFDEIAAAPEGLAEEKQIEVRHYVSRHRISTPEVAREKIRDIAEFLRNVSMHR</sequence>
<keyword evidence="3" id="KW-0378">Hydrolase</keyword>
<gene>
    <name evidence="3" type="ORF">SAMN05660282_02085</name>
</gene>
<evidence type="ECO:0000259" key="2">
    <source>
        <dbReference type="Pfam" id="PF07859"/>
    </source>
</evidence>
<feature type="compositionally biased region" description="Basic and acidic residues" evidence="1">
    <location>
        <begin position="9"/>
        <end position="25"/>
    </location>
</feature>
<evidence type="ECO:0000256" key="1">
    <source>
        <dbReference type="SAM" id="MobiDB-lite"/>
    </source>
</evidence>
<dbReference type="RefSeq" id="WP_092287089.1">
    <property type="nucleotide sequence ID" value="NZ_FOPJ01000017.1"/>
</dbReference>
<dbReference type="Gene3D" id="3.40.50.1820">
    <property type="entry name" value="alpha/beta hydrolase"/>
    <property type="match status" value="1"/>
</dbReference>
<reference evidence="3 4" key="1">
    <citation type="submission" date="2016-10" db="EMBL/GenBank/DDBJ databases">
        <authorList>
            <person name="de Groot N.N."/>
        </authorList>
    </citation>
    <scope>NUCLEOTIDE SEQUENCE [LARGE SCALE GENOMIC DNA]</scope>
    <source>
        <strain>J11</strain>
        <strain evidence="4">PG 39</strain>
    </source>
</reference>
<feature type="domain" description="Alpha/beta hydrolase fold-3" evidence="2">
    <location>
        <begin position="122"/>
        <end position="210"/>
    </location>
</feature>
<dbReference type="Proteomes" id="UP000199065">
    <property type="component" value="Unassembled WGS sequence"/>
</dbReference>
<organism evidence="3 4">
    <name type="scientific">Corynebacterium spheniscorum</name>
    <dbReference type="NCBI Taxonomy" id="185761"/>
    <lineage>
        <taxon>Bacteria</taxon>
        <taxon>Bacillati</taxon>
        <taxon>Actinomycetota</taxon>
        <taxon>Actinomycetes</taxon>
        <taxon>Mycobacteriales</taxon>
        <taxon>Corynebacteriaceae</taxon>
        <taxon>Corynebacterium</taxon>
    </lineage>
</organism>
<accession>A0A1I2V3C3</accession>
<name>A0A1I2V3C3_9CORY</name>
<keyword evidence="4" id="KW-1185">Reference proteome</keyword>
<dbReference type="InterPro" id="IPR013094">
    <property type="entry name" value="AB_hydrolase_3"/>
</dbReference>
<dbReference type="EMBL" id="FOPJ01000017">
    <property type="protein sequence ID" value="SFG82939.1"/>
    <property type="molecule type" value="Genomic_DNA"/>
</dbReference>
<dbReference type="OrthoDB" id="4418429at2"/>
<evidence type="ECO:0000313" key="4">
    <source>
        <dbReference type="Proteomes" id="UP000199065"/>
    </source>
</evidence>
<dbReference type="GO" id="GO:0016787">
    <property type="term" value="F:hydrolase activity"/>
    <property type="evidence" value="ECO:0007669"/>
    <property type="project" value="UniProtKB-KW"/>
</dbReference>
<dbReference type="SUPFAM" id="SSF53474">
    <property type="entry name" value="alpha/beta-Hydrolases"/>
    <property type="match status" value="1"/>
</dbReference>